<dbReference type="PANTHER" id="PTHR21715:SF0">
    <property type="entry name" value="RH04127P"/>
    <property type="match status" value="1"/>
</dbReference>
<dbReference type="CDD" id="cd00201">
    <property type="entry name" value="WW"/>
    <property type="match status" value="1"/>
</dbReference>
<dbReference type="KEGG" id="mpp:MICPUCDRAFT_18301"/>
<dbReference type="RefSeq" id="XP_003059855.1">
    <property type="nucleotide sequence ID" value="XM_003059809.1"/>
</dbReference>
<dbReference type="InterPro" id="IPR036020">
    <property type="entry name" value="WW_dom_sf"/>
</dbReference>
<dbReference type="STRING" id="564608.C1MW35"/>
<sequence length="94" mass="11085">MDPESVILEEEIDENYEPSEEEIIDYAKWLGMDLDAESDLMWIAKEGLKAPLPEHWKPCKSPTGDIYYFNFQSGESVWDHPCDEYYKKLYATEK</sequence>
<organism evidence="3">
    <name type="scientific">Micromonas pusilla (strain CCMP1545)</name>
    <name type="common">Picoplanktonic green alga</name>
    <dbReference type="NCBI Taxonomy" id="564608"/>
    <lineage>
        <taxon>Eukaryota</taxon>
        <taxon>Viridiplantae</taxon>
        <taxon>Chlorophyta</taxon>
        <taxon>Mamiellophyceae</taxon>
        <taxon>Mamiellales</taxon>
        <taxon>Mamiellaceae</taxon>
        <taxon>Micromonas</taxon>
    </lineage>
</organism>
<proteinExistence type="predicted"/>
<feature type="non-terminal residue" evidence="2">
    <location>
        <position position="94"/>
    </location>
</feature>
<dbReference type="OMA" id="DLMWIAK"/>
<dbReference type="Proteomes" id="UP000001876">
    <property type="component" value="Unassembled WGS sequence"/>
</dbReference>
<feature type="domain" description="WW" evidence="1">
    <location>
        <begin position="50"/>
        <end position="83"/>
    </location>
</feature>
<name>C1MW35_MICPC</name>
<dbReference type="Pfam" id="PF00397">
    <property type="entry name" value="WW"/>
    <property type="match status" value="1"/>
</dbReference>
<dbReference type="SMART" id="SM00456">
    <property type="entry name" value="WW"/>
    <property type="match status" value="1"/>
</dbReference>
<dbReference type="InterPro" id="IPR053233">
    <property type="entry name" value="ABRA-related"/>
</dbReference>
<gene>
    <name evidence="2" type="ORF">MICPUCDRAFT_18301</name>
</gene>
<dbReference type="PANTHER" id="PTHR21715">
    <property type="entry name" value="RH04127P"/>
    <property type="match status" value="1"/>
</dbReference>
<dbReference type="AlphaFoldDB" id="C1MW35"/>
<keyword evidence="3" id="KW-1185">Reference proteome</keyword>
<accession>C1MW35</accession>
<reference evidence="2 3" key="1">
    <citation type="journal article" date="2009" name="Science">
        <title>Green evolution and dynamic adaptations revealed by genomes of the marine picoeukaryotes Micromonas.</title>
        <authorList>
            <person name="Worden A.Z."/>
            <person name="Lee J.H."/>
            <person name="Mock T."/>
            <person name="Rouze P."/>
            <person name="Simmons M.P."/>
            <person name="Aerts A.L."/>
            <person name="Allen A.E."/>
            <person name="Cuvelier M.L."/>
            <person name="Derelle E."/>
            <person name="Everett M.V."/>
            <person name="Foulon E."/>
            <person name="Grimwood J."/>
            <person name="Gundlach H."/>
            <person name="Henrissat B."/>
            <person name="Napoli C."/>
            <person name="McDonald S.M."/>
            <person name="Parker M.S."/>
            <person name="Rombauts S."/>
            <person name="Salamov A."/>
            <person name="Von Dassow P."/>
            <person name="Badger J.H."/>
            <person name="Coutinho P.M."/>
            <person name="Demir E."/>
            <person name="Dubchak I."/>
            <person name="Gentemann C."/>
            <person name="Eikrem W."/>
            <person name="Gready J.E."/>
            <person name="John U."/>
            <person name="Lanier W."/>
            <person name="Lindquist E.A."/>
            <person name="Lucas S."/>
            <person name="Mayer K.F."/>
            <person name="Moreau H."/>
            <person name="Not F."/>
            <person name="Otillar R."/>
            <person name="Panaud O."/>
            <person name="Pangilinan J."/>
            <person name="Paulsen I."/>
            <person name="Piegu B."/>
            <person name="Poliakov A."/>
            <person name="Robbens S."/>
            <person name="Schmutz J."/>
            <person name="Toulza E."/>
            <person name="Wyss T."/>
            <person name="Zelensky A."/>
            <person name="Zhou K."/>
            <person name="Armbrust E.V."/>
            <person name="Bhattacharya D."/>
            <person name="Goodenough U.W."/>
            <person name="Van de Peer Y."/>
            <person name="Grigoriev I.V."/>
        </authorList>
    </citation>
    <scope>NUCLEOTIDE SEQUENCE [LARGE SCALE GENOMIC DNA]</scope>
    <source>
        <strain evidence="2 3">CCMP1545</strain>
    </source>
</reference>
<dbReference type="OrthoDB" id="6344460at2759"/>
<dbReference type="PROSITE" id="PS50020">
    <property type="entry name" value="WW_DOMAIN_2"/>
    <property type="match status" value="1"/>
</dbReference>
<dbReference type="eggNOG" id="ENOG502QR4A">
    <property type="taxonomic scope" value="Eukaryota"/>
</dbReference>
<dbReference type="SUPFAM" id="SSF51045">
    <property type="entry name" value="WW domain"/>
    <property type="match status" value="1"/>
</dbReference>
<dbReference type="GeneID" id="9685294"/>
<dbReference type="InterPro" id="IPR001202">
    <property type="entry name" value="WW_dom"/>
</dbReference>
<protein>
    <submittedName>
        <fullName evidence="2">Predicted protein</fullName>
    </submittedName>
</protein>
<evidence type="ECO:0000259" key="1">
    <source>
        <dbReference type="PROSITE" id="PS50020"/>
    </source>
</evidence>
<evidence type="ECO:0000313" key="3">
    <source>
        <dbReference type="Proteomes" id="UP000001876"/>
    </source>
</evidence>
<dbReference type="EMBL" id="GG663741">
    <property type="protein sequence ID" value="EEH55807.1"/>
    <property type="molecule type" value="Genomic_DNA"/>
</dbReference>
<evidence type="ECO:0000313" key="2">
    <source>
        <dbReference type="EMBL" id="EEH55807.1"/>
    </source>
</evidence>
<dbReference type="Gene3D" id="3.30.1470.10">
    <property type="entry name" value="Photosystem I PsaD, reaction center subunit II"/>
    <property type="match status" value="1"/>
</dbReference>